<dbReference type="Ensembl" id="ENSSAUT00010025060.1">
    <property type="protein sequence ID" value="ENSSAUP00010023715.1"/>
    <property type="gene ID" value="ENSSAUG00010010428.1"/>
</dbReference>
<evidence type="ECO:0000313" key="2">
    <source>
        <dbReference type="Proteomes" id="UP000472265"/>
    </source>
</evidence>
<dbReference type="Pfam" id="PF15011">
    <property type="entry name" value="CA109-like"/>
    <property type="match status" value="1"/>
</dbReference>
<dbReference type="GeneTree" id="ENSGT00390000008551"/>
<sequence>MSKPALLSLHQALRKSFQGLESNQKVWSDVLAECSPLMVSLGNLAEQWRALSNVQLSNTPLRDFPDLEERLRFKLVQATDTVLCKLNGKMSSLQSVRDSISNQVSAVFQLYEENTDSLDLLTVTERSVTAPSLSDMLEWLQDAERHYREQYPFCSCSHWVGFSFYSGSVFPQVMFRFLRRKTLLQTLRADDLSLLESAPKRWKSFESPSAEDRITDTLCKVSFFIKS</sequence>
<dbReference type="OMA" id="SHVEQVF"/>
<gene>
    <name evidence="1" type="primary">airim</name>
</gene>
<reference evidence="1" key="1">
    <citation type="submission" date="2021-04" db="EMBL/GenBank/DDBJ databases">
        <authorList>
            <consortium name="Wellcome Sanger Institute Data Sharing"/>
        </authorList>
    </citation>
    <scope>NUCLEOTIDE SEQUENCE [LARGE SCALE GENOMIC DNA]</scope>
</reference>
<proteinExistence type="predicted"/>
<dbReference type="PANTHER" id="PTHR16234">
    <property type="entry name" value="SIMILAR TO HYPOTHETICAL PROTEIN FLJ20508"/>
    <property type="match status" value="1"/>
</dbReference>
<evidence type="ECO:0000313" key="1">
    <source>
        <dbReference type="Ensembl" id="ENSSAUP00010023715.1"/>
    </source>
</evidence>
<protein>
    <submittedName>
        <fullName evidence="1">AFG2 interacting ribosome maturation factor</fullName>
    </submittedName>
</protein>
<dbReference type="InParanoid" id="A0A671VBL3"/>
<organism evidence="1 2">
    <name type="scientific">Sparus aurata</name>
    <name type="common">Gilthead sea bream</name>
    <dbReference type="NCBI Taxonomy" id="8175"/>
    <lineage>
        <taxon>Eukaryota</taxon>
        <taxon>Metazoa</taxon>
        <taxon>Chordata</taxon>
        <taxon>Craniata</taxon>
        <taxon>Vertebrata</taxon>
        <taxon>Euteleostomi</taxon>
        <taxon>Actinopterygii</taxon>
        <taxon>Neopterygii</taxon>
        <taxon>Teleostei</taxon>
        <taxon>Neoteleostei</taxon>
        <taxon>Acanthomorphata</taxon>
        <taxon>Eupercaria</taxon>
        <taxon>Spariformes</taxon>
        <taxon>Sparidae</taxon>
        <taxon>Sparus</taxon>
    </lineage>
</organism>
<reference evidence="1" key="3">
    <citation type="submission" date="2025-09" db="UniProtKB">
        <authorList>
            <consortium name="Ensembl"/>
        </authorList>
    </citation>
    <scope>IDENTIFICATION</scope>
</reference>
<dbReference type="GO" id="GO:0005634">
    <property type="term" value="C:nucleus"/>
    <property type="evidence" value="ECO:0007669"/>
    <property type="project" value="TreeGrafter"/>
</dbReference>
<dbReference type="InterPro" id="IPR029159">
    <property type="entry name" value="CA109-like"/>
</dbReference>
<dbReference type="FunCoup" id="A0A671VBL3">
    <property type="interactions" value="1586"/>
</dbReference>
<reference evidence="1" key="2">
    <citation type="submission" date="2025-08" db="UniProtKB">
        <authorList>
            <consortium name="Ensembl"/>
        </authorList>
    </citation>
    <scope>IDENTIFICATION</scope>
</reference>
<accession>A0A671VBL3</accession>
<keyword evidence="2" id="KW-1185">Reference proteome</keyword>
<dbReference type="PANTHER" id="PTHR16234:SF5">
    <property type="entry name" value="AFG2-INTERACTING RIBOSOME MATURATION FACTOR"/>
    <property type="match status" value="1"/>
</dbReference>
<dbReference type="Proteomes" id="UP000472265">
    <property type="component" value="Chromosome 3"/>
</dbReference>
<dbReference type="GO" id="GO:0005737">
    <property type="term" value="C:cytoplasm"/>
    <property type="evidence" value="ECO:0007669"/>
    <property type="project" value="TreeGrafter"/>
</dbReference>
<name>A0A671VBL3_SPAAU</name>
<dbReference type="AlphaFoldDB" id="A0A671VBL3"/>